<evidence type="ECO:0000313" key="2">
    <source>
        <dbReference type="Proteomes" id="UP000253664"/>
    </source>
</evidence>
<sequence length="149" mass="16719">MSVFGIKPRRAEGGVRIWSNGTTTQAGITMIVRRADDDDSVFRENDWKPRRVAIDTISYSVCFVRLLSVSAEGIDVAEPQRFLPESEGHVEREVCGGVRCVCSKVGICVEELRALSLWLASAKKDYSERPSFLTMKCSMQVARRRFATL</sequence>
<proteinExistence type="predicted"/>
<comment type="caution">
    <text evidence="1">The sequence shown here is derived from an EMBL/GenBank/DDBJ whole genome shotgun (WGS) entry which is preliminary data.</text>
</comment>
<protein>
    <submittedName>
        <fullName evidence="1">Uncharacterized protein</fullName>
    </submittedName>
</protein>
<accession>A0A367L568</accession>
<keyword evidence="2" id="KW-1185">Reference proteome</keyword>
<dbReference type="AlphaFoldDB" id="A0A367L568"/>
<evidence type="ECO:0000313" key="1">
    <source>
        <dbReference type="EMBL" id="RCI09583.1"/>
    </source>
</evidence>
<organism evidence="1 2">
    <name type="scientific">Ophiocordyceps polyrhachis-furcata BCC 54312</name>
    <dbReference type="NCBI Taxonomy" id="1330021"/>
    <lineage>
        <taxon>Eukaryota</taxon>
        <taxon>Fungi</taxon>
        <taxon>Dikarya</taxon>
        <taxon>Ascomycota</taxon>
        <taxon>Pezizomycotina</taxon>
        <taxon>Sordariomycetes</taxon>
        <taxon>Hypocreomycetidae</taxon>
        <taxon>Hypocreales</taxon>
        <taxon>Ophiocordycipitaceae</taxon>
        <taxon>Ophiocordyceps</taxon>
    </lineage>
</organism>
<reference evidence="1 2" key="1">
    <citation type="journal article" date="2015" name="BMC Genomics">
        <title>Insights from the genome of Ophiocordyceps polyrhachis-furcata to pathogenicity and host specificity in insect fungi.</title>
        <authorList>
            <person name="Wichadakul D."/>
            <person name="Kobmoo N."/>
            <person name="Ingsriswang S."/>
            <person name="Tangphatsornruang S."/>
            <person name="Chantasingh D."/>
            <person name="Luangsa-ard J.J."/>
            <person name="Eurwilaichitr L."/>
        </authorList>
    </citation>
    <scope>NUCLEOTIDE SEQUENCE [LARGE SCALE GENOMIC DNA]</scope>
    <source>
        <strain evidence="1 2">BCC 54312</strain>
    </source>
</reference>
<dbReference type="EMBL" id="LKCN02000014">
    <property type="protein sequence ID" value="RCI09583.1"/>
    <property type="molecule type" value="Genomic_DNA"/>
</dbReference>
<gene>
    <name evidence="1" type="ORF">L249_4126</name>
</gene>
<name>A0A367L568_9HYPO</name>
<dbReference type="Proteomes" id="UP000253664">
    <property type="component" value="Unassembled WGS sequence"/>
</dbReference>